<evidence type="ECO:0000313" key="2">
    <source>
        <dbReference type="EMBL" id="GHD61665.1"/>
    </source>
</evidence>
<organism evidence="2 3">
    <name type="scientific">Thalassobaculum fulvum</name>
    <dbReference type="NCBI Taxonomy" id="1633335"/>
    <lineage>
        <taxon>Bacteria</taxon>
        <taxon>Pseudomonadati</taxon>
        <taxon>Pseudomonadota</taxon>
        <taxon>Alphaproteobacteria</taxon>
        <taxon>Rhodospirillales</taxon>
        <taxon>Thalassobaculaceae</taxon>
        <taxon>Thalassobaculum</taxon>
    </lineage>
</organism>
<dbReference type="RefSeq" id="WP_189994728.1">
    <property type="nucleotide sequence ID" value="NZ_BMZS01000013.1"/>
</dbReference>
<reference evidence="2" key="2">
    <citation type="submission" date="2020-09" db="EMBL/GenBank/DDBJ databases">
        <authorList>
            <person name="Sun Q."/>
            <person name="Kim S."/>
        </authorList>
    </citation>
    <scope>NUCLEOTIDE SEQUENCE</scope>
    <source>
        <strain evidence="2">KCTC 42651</strain>
    </source>
</reference>
<dbReference type="PANTHER" id="PTHR41521">
    <property type="match status" value="1"/>
</dbReference>
<proteinExistence type="predicted"/>
<sequence>MPYAYVVAQVDVKDPVAYEEYKAQVPATIAQYGGEYLARGGVVETLEGEPPLGRVVVLRFPSLEQARAWYRSPEYAGPLAIRHRAAVSRSMLIEGME</sequence>
<dbReference type="PANTHER" id="PTHR41521:SF4">
    <property type="entry name" value="BLR0684 PROTEIN"/>
    <property type="match status" value="1"/>
</dbReference>
<accession>A0A918XWL7</accession>
<dbReference type="EMBL" id="BMZS01000013">
    <property type="protein sequence ID" value="GHD61665.1"/>
    <property type="molecule type" value="Genomic_DNA"/>
</dbReference>
<protein>
    <recommendedName>
        <fullName evidence="1">DUF1330 domain-containing protein</fullName>
    </recommendedName>
</protein>
<dbReference type="AlphaFoldDB" id="A0A918XWL7"/>
<feature type="domain" description="DUF1330" evidence="1">
    <location>
        <begin position="4"/>
        <end position="96"/>
    </location>
</feature>
<dbReference type="InterPro" id="IPR010753">
    <property type="entry name" value="DUF1330"/>
</dbReference>
<dbReference type="SUPFAM" id="SSF54909">
    <property type="entry name" value="Dimeric alpha+beta barrel"/>
    <property type="match status" value="1"/>
</dbReference>
<comment type="caution">
    <text evidence="2">The sequence shown here is derived from an EMBL/GenBank/DDBJ whole genome shotgun (WGS) entry which is preliminary data.</text>
</comment>
<dbReference type="Pfam" id="PF07045">
    <property type="entry name" value="DUF1330"/>
    <property type="match status" value="1"/>
</dbReference>
<dbReference type="InterPro" id="IPR011008">
    <property type="entry name" value="Dimeric_a/b-barrel"/>
</dbReference>
<dbReference type="Gene3D" id="3.30.70.100">
    <property type="match status" value="1"/>
</dbReference>
<evidence type="ECO:0000313" key="3">
    <source>
        <dbReference type="Proteomes" id="UP000630353"/>
    </source>
</evidence>
<name>A0A918XWL7_9PROT</name>
<keyword evidence="3" id="KW-1185">Reference proteome</keyword>
<gene>
    <name evidence="2" type="ORF">GCM10017083_49320</name>
</gene>
<reference evidence="2" key="1">
    <citation type="journal article" date="2014" name="Int. J. Syst. Evol. Microbiol.">
        <title>Complete genome sequence of Corynebacterium casei LMG S-19264T (=DSM 44701T), isolated from a smear-ripened cheese.</title>
        <authorList>
            <consortium name="US DOE Joint Genome Institute (JGI-PGF)"/>
            <person name="Walter F."/>
            <person name="Albersmeier A."/>
            <person name="Kalinowski J."/>
            <person name="Ruckert C."/>
        </authorList>
    </citation>
    <scope>NUCLEOTIDE SEQUENCE</scope>
    <source>
        <strain evidence="2">KCTC 42651</strain>
    </source>
</reference>
<evidence type="ECO:0000259" key="1">
    <source>
        <dbReference type="Pfam" id="PF07045"/>
    </source>
</evidence>
<dbReference type="Proteomes" id="UP000630353">
    <property type="component" value="Unassembled WGS sequence"/>
</dbReference>